<dbReference type="Proteomes" id="UP000240880">
    <property type="component" value="Unassembled WGS sequence"/>
</dbReference>
<dbReference type="EMBL" id="NEXC01000116">
    <property type="protein sequence ID" value="PSN81927.1"/>
    <property type="molecule type" value="Genomic_DNA"/>
</dbReference>
<name>A0A2R6A6G1_9ARCH</name>
<evidence type="ECO:0000313" key="1">
    <source>
        <dbReference type="EMBL" id="PSN81927.1"/>
    </source>
</evidence>
<sequence>MYTRINQFGSVPQNYTKLGLITEECLGERVILTGSLAMVNLWFDSKNHVYCSIRKTHAKKALQKTLNLLDVVMVTHATRLLSSTLLNPLSSLALNAYAYVPHFARVRAEFFEHLEKAVLGVEAPITTLLATCRQISEKVSRLTKQKATLKLFHLYALTRKLLAEGLLKSVSPSTYINRKRFSEALSELLQTF</sequence>
<accession>A0A2R6A6G1</accession>
<organism evidence="1 2">
    <name type="scientific">Candidatus Marsarchaeota G1 archaeon OSP_D</name>
    <dbReference type="NCBI Taxonomy" id="1978155"/>
    <lineage>
        <taxon>Archaea</taxon>
        <taxon>Candidatus Marsarchaeota</taxon>
        <taxon>Candidatus Marsarchaeota group 1</taxon>
    </lineage>
</organism>
<reference evidence="1 2" key="1">
    <citation type="submission" date="2017-04" db="EMBL/GenBank/DDBJ databases">
        <title>Novel microbial lineages endemic to geothermal iron-oxide mats fill important gaps in the evolutionary history of Archaea.</title>
        <authorList>
            <person name="Jay Z.J."/>
            <person name="Beam J.P."/>
            <person name="Dlakic M."/>
            <person name="Rusch D.B."/>
            <person name="Kozubal M.A."/>
            <person name="Inskeep W.P."/>
        </authorList>
    </citation>
    <scope>NUCLEOTIDE SEQUENCE [LARGE SCALE GENOMIC DNA]</scope>
    <source>
        <strain evidence="1">OSP_D</strain>
    </source>
</reference>
<proteinExistence type="predicted"/>
<evidence type="ECO:0000313" key="2">
    <source>
        <dbReference type="Proteomes" id="UP000240880"/>
    </source>
</evidence>
<gene>
    <name evidence="1" type="ORF">B9Q01_09455</name>
</gene>
<comment type="caution">
    <text evidence="1">The sequence shown here is derived from an EMBL/GenBank/DDBJ whole genome shotgun (WGS) entry which is preliminary data.</text>
</comment>
<protein>
    <submittedName>
        <fullName evidence="1">Uncharacterized protein</fullName>
    </submittedName>
</protein>
<dbReference type="AlphaFoldDB" id="A0A2R6A6G1"/>